<keyword evidence="3" id="KW-1185">Reference proteome</keyword>
<proteinExistence type="predicted"/>
<evidence type="ECO:0000256" key="1">
    <source>
        <dbReference type="SAM" id="Phobius"/>
    </source>
</evidence>
<dbReference type="InterPro" id="IPR021315">
    <property type="entry name" value="Gap/Sap"/>
</dbReference>
<accession>A0A443IM17</accession>
<evidence type="ECO:0008006" key="4">
    <source>
        <dbReference type="Google" id="ProtNLM"/>
    </source>
</evidence>
<dbReference type="GeneID" id="56393506"/>
<dbReference type="OrthoDB" id="2649540at2"/>
<evidence type="ECO:0000313" key="3">
    <source>
        <dbReference type="Proteomes" id="UP000273811"/>
    </source>
</evidence>
<dbReference type="Proteomes" id="UP000273811">
    <property type="component" value="Unassembled WGS sequence"/>
</dbReference>
<feature type="transmembrane region" description="Helical" evidence="1">
    <location>
        <begin position="6"/>
        <end position="30"/>
    </location>
</feature>
<dbReference type="AlphaFoldDB" id="A0A443IM17"/>
<keyword evidence="1" id="KW-1133">Transmembrane helix</keyword>
<dbReference type="Pfam" id="PF11139">
    <property type="entry name" value="SfLAP"/>
    <property type="match status" value="1"/>
</dbReference>
<keyword evidence="1" id="KW-0812">Transmembrane</keyword>
<name>A0A443IM17_9BACI</name>
<comment type="caution">
    <text evidence="2">The sequence shown here is derived from an EMBL/GenBank/DDBJ whole genome shotgun (WGS) entry which is preliminary data.</text>
</comment>
<sequence>MSTALLLSVGALALLDTLSPTTLGVTVYMLLSERGKIAGRLLVYLSTVACFYFIVGVVLMLGLDTVTDVISGLGNNALLSRFMTILGLGLLIGSFFIPTKNSTPKVRKPRSKSMPAMVALGLTTGLIEVGTALPYFAAVGIMTAARLHPVEWLPILAGYNVIMVLPALILMVAHFLFKGWLQRPLEKIRISIEKNSGSTLSWMMSIAGLILLINA</sequence>
<evidence type="ECO:0000313" key="2">
    <source>
        <dbReference type="EMBL" id="RWR06510.1"/>
    </source>
</evidence>
<feature type="transmembrane region" description="Helical" evidence="1">
    <location>
        <begin position="78"/>
        <end position="97"/>
    </location>
</feature>
<organism evidence="2 3">
    <name type="scientific">Siminovitchia fortis</name>
    <dbReference type="NCBI Taxonomy" id="254758"/>
    <lineage>
        <taxon>Bacteria</taxon>
        <taxon>Bacillati</taxon>
        <taxon>Bacillota</taxon>
        <taxon>Bacilli</taxon>
        <taxon>Bacillales</taxon>
        <taxon>Bacillaceae</taxon>
        <taxon>Siminovitchia</taxon>
    </lineage>
</organism>
<keyword evidence="1" id="KW-0472">Membrane</keyword>
<feature type="transmembrane region" description="Helical" evidence="1">
    <location>
        <begin position="42"/>
        <end position="63"/>
    </location>
</feature>
<gene>
    <name evidence="2" type="ORF">D4N35_014010</name>
</gene>
<reference evidence="2" key="1">
    <citation type="submission" date="2018-12" db="EMBL/GenBank/DDBJ databases">
        <authorList>
            <person name="Sun L."/>
            <person name="Chen Z."/>
        </authorList>
    </citation>
    <scope>NUCLEOTIDE SEQUENCE [LARGE SCALE GENOMIC DNA]</scope>
    <source>
        <strain evidence="2">DSM 16012</strain>
    </source>
</reference>
<protein>
    <recommendedName>
        <fullName evidence="4">Sap-like sulfolipid-1-addressing protein</fullName>
    </recommendedName>
</protein>
<feature type="transmembrane region" description="Helical" evidence="1">
    <location>
        <begin position="118"/>
        <end position="145"/>
    </location>
</feature>
<dbReference type="RefSeq" id="WP_120074742.1">
    <property type="nucleotide sequence ID" value="NZ_CP126113.1"/>
</dbReference>
<feature type="transmembrane region" description="Helical" evidence="1">
    <location>
        <begin position="157"/>
        <end position="177"/>
    </location>
</feature>
<dbReference type="EMBL" id="QYTU02000035">
    <property type="protein sequence ID" value="RWR06510.1"/>
    <property type="molecule type" value="Genomic_DNA"/>
</dbReference>